<dbReference type="EMBL" id="BBJM01000011">
    <property type="protein sequence ID" value="GAK47746.1"/>
    <property type="molecule type" value="Genomic_DNA"/>
</dbReference>
<gene>
    <name evidence="5" type="ORF">LOSG293_110620</name>
</gene>
<evidence type="ECO:0000256" key="1">
    <source>
        <dbReference type="ARBA" id="ARBA00022741"/>
    </source>
</evidence>
<evidence type="ECO:0000256" key="2">
    <source>
        <dbReference type="ARBA" id="ARBA00022806"/>
    </source>
</evidence>
<dbReference type="Proteomes" id="UP000028700">
    <property type="component" value="Unassembled WGS sequence"/>
</dbReference>
<organism evidence="5 6">
    <name type="scientific">Secundilactobacillus oryzae JCM 18671</name>
    <dbReference type="NCBI Taxonomy" id="1291743"/>
    <lineage>
        <taxon>Bacteria</taxon>
        <taxon>Bacillati</taxon>
        <taxon>Bacillota</taxon>
        <taxon>Bacilli</taxon>
        <taxon>Lactobacillales</taxon>
        <taxon>Lactobacillaceae</taxon>
        <taxon>Secundilactobacillus</taxon>
    </lineage>
</organism>
<evidence type="ECO:0000313" key="6">
    <source>
        <dbReference type="Proteomes" id="UP000028700"/>
    </source>
</evidence>
<protein>
    <submittedName>
        <fullName evidence="5">Phage regulatory protein</fullName>
    </submittedName>
</protein>
<keyword evidence="2" id="KW-0347">Helicase</keyword>
<keyword evidence="2" id="KW-0378">Hydrolase</keyword>
<dbReference type="RefSeq" id="WP_034527370.1">
    <property type="nucleotide sequence ID" value="NZ_BBAZ01000001.1"/>
</dbReference>
<evidence type="ECO:0000256" key="3">
    <source>
        <dbReference type="ARBA" id="ARBA00022840"/>
    </source>
</evidence>
<evidence type="ECO:0000313" key="5">
    <source>
        <dbReference type="EMBL" id="GAK47746.1"/>
    </source>
</evidence>
<dbReference type="GO" id="GO:0004386">
    <property type="term" value="F:helicase activity"/>
    <property type="evidence" value="ECO:0007669"/>
    <property type="project" value="UniProtKB-KW"/>
</dbReference>
<keyword evidence="6" id="KW-1185">Reference proteome</keyword>
<keyword evidence="3" id="KW-0067">ATP-binding</keyword>
<accession>A0A081BI78</accession>
<dbReference type="Gene3D" id="3.90.320.10">
    <property type="match status" value="1"/>
</dbReference>
<dbReference type="GO" id="GO:0005524">
    <property type="term" value="F:ATP binding"/>
    <property type="evidence" value="ECO:0007669"/>
    <property type="project" value="UniProtKB-KW"/>
</dbReference>
<dbReference type="STRING" id="1291743.LOSG293_110620"/>
<dbReference type="PIRSF" id="PIRSF031475">
    <property type="entry name" value="UCP031475"/>
    <property type="match status" value="1"/>
</dbReference>
<feature type="domain" description="Putative exodeoxyribonuclease 8 PDDEXK-like" evidence="4">
    <location>
        <begin position="32"/>
        <end position="266"/>
    </location>
</feature>
<name>A0A081BI78_9LACO</name>
<dbReference type="OrthoDB" id="2212578at2"/>
<dbReference type="eggNOG" id="COG1074">
    <property type="taxonomic scope" value="Bacteria"/>
</dbReference>
<dbReference type="AlphaFoldDB" id="A0A081BI78"/>
<proteinExistence type="predicted"/>
<reference evidence="5" key="1">
    <citation type="journal article" date="2014" name="Genome Announc.">
        <title>Draft Genome Sequence of Lactobacillus oryzae Strain SG293T.</title>
        <authorList>
            <person name="Tanizawa Y."/>
            <person name="Fujisawa T."/>
            <person name="Mochizuki T."/>
            <person name="Kaminuma E."/>
            <person name="Nakamura Y."/>
            <person name="Tohno M."/>
        </authorList>
    </citation>
    <scope>NUCLEOTIDE SEQUENCE [LARGE SCALE GENOMIC DNA]</scope>
    <source>
        <strain evidence="5">SG293</strain>
    </source>
</reference>
<dbReference type="InterPro" id="IPR024432">
    <property type="entry name" value="Put_RecE_PDDEXK-like_dom"/>
</dbReference>
<dbReference type="InterPro" id="IPR011604">
    <property type="entry name" value="PDDEXK-like_dom_sf"/>
</dbReference>
<sequence>MQDLRKKTSTSSLTRLTADNYYDVATDWQYLSPTVYKRFLKCEAEALAELKGEWNPNQDQTPLLVGNYLHSYFESHEAHSDFVEAHKDDLIAKSGKYKGQLKNDYRVAQAMIDALDNDEKFNDLYVGAKEQIVTGEIDGVDWKGKIDCLNLERGYFVDLKTTQDLHKRYYNVDLRSYVPFVTQYNYQLQMAVYQELIEQQYGVQCTPIIIAVTKQDPPDKAALMIPPEELSYAYSELERYQDHVLAVINGQVKPARCENCDYCRATKSLGQIININDLIS</sequence>
<dbReference type="Pfam" id="PF12684">
    <property type="entry name" value="DUF3799"/>
    <property type="match status" value="1"/>
</dbReference>
<keyword evidence="1" id="KW-0547">Nucleotide-binding</keyword>
<comment type="caution">
    <text evidence="5">The sequence shown here is derived from an EMBL/GenBank/DDBJ whole genome shotgun (WGS) entry which is preliminary data.</text>
</comment>
<evidence type="ECO:0000259" key="4">
    <source>
        <dbReference type="Pfam" id="PF12684"/>
    </source>
</evidence>
<dbReference type="InterPro" id="IPR016974">
    <property type="entry name" value="Uncharacterised_phage-assoc"/>
</dbReference>